<dbReference type="InterPro" id="IPR003591">
    <property type="entry name" value="Leu-rich_rpt_typical-subtyp"/>
</dbReference>
<keyword evidence="5" id="KW-1133">Transmembrane helix</keyword>
<evidence type="ECO:0000256" key="6">
    <source>
        <dbReference type="SAM" id="SignalP"/>
    </source>
</evidence>
<dbReference type="SMART" id="SM00369">
    <property type="entry name" value="LRR_TYP"/>
    <property type="match status" value="3"/>
</dbReference>
<feature type="chain" id="PRO_5047510802" description="Leucine-rich repeat-containing N-terminal plant-type domain-containing protein" evidence="6">
    <location>
        <begin position="29"/>
        <end position="929"/>
    </location>
</feature>
<dbReference type="InterPro" id="IPR032675">
    <property type="entry name" value="LRR_dom_sf"/>
</dbReference>
<feature type="region of interest" description="Disordered" evidence="4">
    <location>
        <begin position="803"/>
        <end position="892"/>
    </location>
</feature>
<dbReference type="InterPro" id="IPR051848">
    <property type="entry name" value="PGIP"/>
</dbReference>
<feature type="compositionally biased region" description="Low complexity" evidence="4">
    <location>
        <begin position="37"/>
        <end position="46"/>
    </location>
</feature>
<sequence>MRSLTIAIPLQILFTILLLLSVQTSTSAFTLPFPSLSSWSPPSNSFAISPRGRDGSSTNPQGYISSSKRLAAPKRFGYFSFSRHPNSLPDWIPLQGVEGVLVHRGIASSSEDRGLPPESSSHKSSLRYNADSEEMLDHEEELVERDEVNANNDNNADEDETIYDYEECDKREAYDDPTPIAQLGSIPEQQIQQARLSTMNDTSSYISAPSSNLSSTTIGDRTHSDKILWSGIESLQPLENGLFMKRHHDKSGNSGSDGYNDNEDDHPSRGGSGYGKYSKGGHLGYGNQDEGTVSHGNGNGNGNGNGWIENHLSHSSGGGYTNGKGRPNKHGKGHENGSAGGNDRGLNGYDQDWKSPTNDHGNHGYGTSSDSADDDQYHDGGQWRHHPPSDGLRGSGSDENDGNGKYDDNDDDSYTSRGKGGAKWGQHRPSSDNDGYASSYSSSTNNDKNKYDEDEDKDENDSSGYTTQSLSSSSNGENGENGRGSYGGGGAHRLAQTAYGRPSKSDCARLMQFYRGTSQSSSSTTTNSGWINSNGWDDDEDHDCCNWFGVTCDQSSRRVTSINLRNNGLTGGFSNYIFALDALLKLDLSQNSLMNLPDRFGSLPHLTHLNVSSSSISNHIPSSILFSSSLINLDISHNNLTGYPSFSSSTMRSVQLSNNRLDGFSIDSENMSELSKIDISNNGLKGDIPDLSKIAGLNVFDASNNNTGPLFDLTSLTNLTRLDVRFNQLTGSFPTLPSSLQSLYLSSNLFDGPIPSLPAPDTLTSCYILPNSFSPCPTPQDLSDPGSIASKCHLSSCSKGNNVLPQQTTPNPMVNSTTTNSQVGTKGIPVHPLPGETLDNPSSQSQLSPINSPDSTNPNGVSQSGKQIVSGDEWPGVKSQPSSTINPQSQRLGSTRFSNSALDTISSPSPLFTCFIIFLITSCFLFGFP</sequence>
<keyword evidence="2" id="KW-0433">Leucine-rich repeat</keyword>
<feature type="signal peptide" evidence="6">
    <location>
        <begin position="1"/>
        <end position="28"/>
    </location>
</feature>
<dbReference type="Pfam" id="PF00560">
    <property type="entry name" value="LRR_1"/>
    <property type="match status" value="1"/>
</dbReference>
<dbReference type="GeneID" id="87956892"/>
<feature type="region of interest" description="Disordered" evidence="4">
    <location>
        <begin position="37"/>
        <end position="64"/>
    </location>
</feature>
<evidence type="ECO:0000256" key="5">
    <source>
        <dbReference type="SAM" id="Phobius"/>
    </source>
</evidence>
<feature type="compositionally biased region" description="Polar residues" evidence="4">
    <location>
        <begin position="118"/>
        <end position="127"/>
    </location>
</feature>
<dbReference type="SMART" id="SM00364">
    <property type="entry name" value="LRR_BAC"/>
    <property type="match status" value="4"/>
</dbReference>
<dbReference type="Proteomes" id="UP001329825">
    <property type="component" value="Chromosome 6"/>
</dbReference>
<dbReference type="PANTHER" id="PTHR48059">
    <property type="entry name" value="POLYGALACTURONASE INHIBITOR 1"/>
    <property type="match status" value="1"/>
</dbReference>
<evidence type="ECO:0000256" key="3">
    <source>
        <dbReference type="ARBA" id="ARBA00022737"/>
    </source>
</evidence>
<evidence type="ECO:0000256" key="1">
    <source>
        <dbReference type="ARBA" id="ARBA00004196"/>
    </source>
</evidence>
<protein>
    <recommendedName>
        <fullName evidence="9">Leucine-rich repeat-containing N-terminal plant-type domain-containing protein</fullName>
    </recommendedName>
</protein>
<accession>A0ABZ1D2G2</accession>
<dbReference type="Pfam" id="PF13855">
    <property type="entry name" value="LRR_8"/>
    <property type="match status" value="1"/>
</dbReference>
<keyword evidence="6" id="KW-0732">Signal</keyword>
<feature type="compositionally biased region" description="Polar residues" evidence="4">
    <location>
        <begin position="432"/>
        <end position="444"/>
    </location>
</feature>
<keyword evidence="8" id="KW-1185">Reference proteome</keyword>
<comment type="subcellular location">
    <subcellularLocation>
        <location evidence="1">Cell envelope</location>
    </subcellularLocation>
</comment>
<feature type="compositionally biased region" description="Polar residues" evidence="4">
    <location>
        <begin position="354"/>
        <end position="370"/>
    </location>
</feature>
<reference evidence="7 8" key="1">
    <citation type="submission" date="2024-01" db="EMBL/GenBank/DDBJ databases">
        <title>Comparative genomics of Cryptococcus and Kwoniella reveals pathogenesis evolution and contrasting modes of karyotype evolution via chromosome fusion or intercentromeric recombination.</title>
        <authorList>
            <person name="Coelho M.A."/>
            <person name="David-Palma M."/>
            <person name="Shea T."/>
            <person name="Bowers K."/>
            <person name="McGinley-Smith S."/>
            <person name="Mohammad A.W."/>
            <person name="Gnirke A."/>
            <person name="Yurkov A.M."/>
            <person name="Nowrousian M."/>
            <person name="Sun S."/>
            <person name="Cuomo C.A."/>
            <person name="Heitman J."/>
        </authorList>
    </citation>
    <scope>NUCLEOTIDE SEQUENCE [LARGE SCALE GENOMIC DNA]</scope>
    <source>
        <strain evidence="7">CBS 11374</strain>
    </source>
</reference>
<gene>
    <name evidence="7" type="ORF">IL334_004761</name>
</gene>
<dbReference type="EMBL" id="CP141886">
    <property type="protein sequence ID" value="WRT67787.1"/>
    <property type="molecule type" value="Genomic_DNA"/>
</dbReference>
<dbReference type="Gene3D" id="3.80.10.10">
    <property type="entry name" value="Ribonuclease Inhibitor"/>
    <property type="match status" value="2"/>
</dbReference>
<evidence type="ECO:0000256" key="2">
    <source>
        <dbReference type="ARBA" id="ARBA00022614"/>
    </source>
</evidence>
<evidence type="ECO:0000313" key="7">
    <source>
        <dbReference type="EMBL" id="WRT67787.1"/>
    </source>
</evidence>
<feature type="compositionally biased region" description="Polar residues" evidence="4">
    <location>
        <begin position="839"/>
        <end position="867"/>
    </location>
</feature>
<keyword evidence="5" id="KW-0812">Transmembrane</keyword>
<evidence type="ECO:0000256" key="4">
    <source>
        <dbReference type="SAM" id="MobiDB-lite"/>
    </source>
</evidence>
<dbReference type="InterPro" id="IPR001611">
    <property type="entry name" value="Leu-rich_rpt"/>
</dbReference>
<proteinExistence type="predicted"/>
<feature type="region of interest" description="Disordered" evidence="4">
    <location>
        <begin position="245"/>
        <end position="494"/>
    </location>
</feature>
<dbReference type="RefSeq" id="XP_062792527.1">
    <property type="nucleotide sequence ID" value="XM_062936476.1"/>
</dbReference>
<organism evidence="7 8">
    <name type="scientific">Kwoniella shivajii</name>
    <dbReference type="NCBI Taxonomy" id="564305"/>
    <lineage>
        <taxon>Eukaryota</taxon>
        <taxon>Fungi</taxon>
        <taxon>Dikarya</taxon>
        <taxon>Basidiomycota</taxon>
        <taxon>Agaricomycotina</taxon>
        <taxon>Tremellomycetes</taxon>
        <taxon>Tremellales</taxon>
        <taxon>Cryptococcaceae</taxon>
        <taxon>Kwoniella</taxon>
    </lineage>
</organism>
<keyword evidence="5" id="KW-0472">Membrane</keyword>
<feature type="compositionally biased region" description="Acidic residues" evidence="4">
    <location>
        <begin position="452"/>
        <end position="461"/>
    </location>
</feature>
<dbReference type="PANTHER" id="PTHR48059:SF30">
    <property type="entry name" value="OS06G0587000 PROTEIN"/>
    <property type="match status" value="1"/>
</dbReference>
<dbReference type="SUPFAM" id="SSF52058">
    <property type="entry name" value="L domain-like"/>
    <property type="match status" value="1"/>
</dbReference>
<feature type="compositionally biased region" description="Polar residues" evidence="4">
    <location>
        <begin position="55"/>
        <end position="64"/>
    </location>
</feature>
<feature type="compositionally biased region" description="Polar residues" evidence="4">
    <location>
        <begin position="879"/>
        <end position="892"/>
    </location>
</feature>
<feature type="compositionally biased region" description="Low complexity" evidence="4">
    <location>
        <begin position="462"/>
        <end position="478"/>
    </location>
</feature>
<feature type="transmembrane region" description="Helical" evidence="5">
    <location>
        <begin position="909"/>
        <end position="928"/>
    </location>
</feature>
<keyword evidence="3" id="KW-0677">Repeat</keyword>
<evidence type="ECO:0008006" key="9">
    <source>
        <dbReference type="Google" id="ProtNLM"/>
    </source>
</evidence>
<feature type="compositionally biased region" description="Gly residues" evidence="4">
    <location>
        <begin position="479"/>
        <end position="491"/>
    </location>
</feature>
<evidence type="ECO:0000313" key="8">
    <source>
        <dbReference type="Proteomes" id="UP001329825"/>
    </source>
</evidence>
<name>A0ABZ1D2G2_9TREE</name>
<feature type="region of interest" description="Disordered" evidence="4">
    <location>
        <begin position="108"/>
        <end position="129"/>
    </location>
</feature>
<feature type="compositionally biased region" description="Polar residues" evidence="4">
    <location>
        <begin position="803"/>
        <end position="824"/>
    </location>
</feature>